<dbReference type="GO" id="GO:0031047">
    <property type="term" value="P:regulatory ncRNA-mediated gene silencing"/>
    <property type="evidence" value="ECO:0007669"/>
    <property type="project" value="UniProtKB-KW"/>
</dbReference>
<dbReference type="STRING" id="670580.A0A1X6MQ07"/>
<proteinExistence type="inferred from homology"/>
<accession>A0A1X6MQ07</accession>
<dbReference type="RefSeq" id="XP_024335080.1">
    <property type="nucleotide sequence ID" value="XM_024481302.1"/>
</dbReference>
<dbReference type="AlphaFoldDB" id="A0A1X6MQ07"/>
<evidence type="ECO:0000313" key="16">
    <source>
        <dbReference type="Proteomes" id="UP000194127"/>
    </source>
</evidence>
<dbReference type="CDD" id="cd18808">
    <property type="entry name" value="SF1_C_Upf1"/>
    <property type="match status" value="1"/>
</dbReference>
<dbReference type="EC" id="3.6.4.13" evidence="3"/>
<keyword evidence="5" id="KW-0547">Nucleotide-binding</keyword>
<evidence type="ECO:0000256" key="2">
    <source>
        <dbReference type="ARBA" id="ARBA00005601"/>
    </source>
</evidence>
<dbReference type="Gene3D" id="3.40.50.300">
    <property type="entry name" value="P-loop containing nucleotide triphosphate hydrolases"/>
    <property type="match status" value="2"/>
</dbReference>
<evidence type="ECO:0000259" key="14">
    <source>
        <dbReference type="Pfam" id="PF21634"/>
    </source>
</evidence>
<keyword evidence="7" id="KW-0347">Helicase</keyword>
<feature type="compositionally biased region" description="Acidic residues" evidence="11">
    <location>
        <begin position="968"/>
        <end position="982"/>
    </location>
</feature>
<keyword evidence="9" id="KW-0943">RNA-mediated gene silencing</keyword>
<dbReference type="SUPFAM" id="SSF52540">
    <property type="entry name" value="P-loop containing nucleoside triphosphate hydrolases"/>
    <property type="match status" value="1"/>
</dbReference>
<dbReference type="Pfam" id="PF13087">
    <property type="entry name" value="AAA_12"/>
    <property type="match status" value="1"/>
</dbReference>
<evidence type="ECO:0000256" key="7">
    <source>
        <dbReference type="ARBA" id="ARBA00022806"/>
    </source>
</evidence>
<dbReference type="OrthoDB" id="6513042at2759"/>
<evidence type="ECO:0000256" key="11">
    <source>
        <dbReference type="SAM" id="MobiDB-lite"/>
    </source>
</evidence>
<feature type="domain" description="DNA2/NAM7 helicase helicase" evidence="12">
    <location>
        <begin position="604"/>
        <end position="678"/>
    </location>
</feature>
<feature type="domain" description="DNA2/NAM7 helicase-like C-terminal" evidence="13">
    <location>
        <begin position="689"/>
        <end position="897"/>
    </location>
</feature>
<evidence type="ECO:0000256" key="3">
    <source>
        <dbReference type="ARBA" id="ARBA00012552"/>
    </source>
</evidence>
<dbReference type="InterPro" id="IPR047187">
    <property type="entry name" value="SF1_C_Upf1"/>
</dbReference>
<gene>
    <name evidence="15" type="ORF">POSPLADRAFT_1060788</name>
</gene>
<evidence type="ECO:0000256" key="10">
    <source>
        <dbReference type="ARBA" id="ARBA00047984"/>
    </source>
</evidence>
<feature type="domain" description="Helicase MOV-10-like beta-barrel" evidence="14">
    <location>
        <begin position="371"/>
        <end position="426"/>
    </location>
</feature>
<evidence type="ECO:0000259" key="12">
    <source>
        <dbReference type="Pfam" id="PF13086"/>
    </source>
</evidence>
<sequence length="992" mass="110545">MFTIIDVPKNAAGPSAVPQPGPPRPPNPTPSTTAGQPASRPNEVRCDVCHILLDNMDAYDAHRLGPQHQRVLAELASGTGPSARVLTCTVCERDVPVVRWDTHVTEDQYHKRRQRFADITAETEQNRNGIVVSGVGGSGVDFGIVEVDAVSSVSPERTLEVTVINEIRGSLITLARVAFSSSLRKSAQSSNFSAVLRGTSKFVSHGRPCAVRVTFHPSYVGRFQDILELEFHDLKTSTRFTIVRRVSATVGSASVHTLLAARGRYVRLPFAPRLPDPRAIPTARPPTWTKVRWAVRMGEYPIPEAMDELFKKPPRRSLIGEIRSRFMPNVFGSATYGKHFQALLHLEEIQQSADLARFNMFDMPIRYEAPRYRLPIPGLAEGKPSVIVGDTIFLKQAGDNNETWYEGIIHKIYTSEVTLQVNPKFKLGGNLRGSVDVRFKLNRVPLRRAHQTITMQNNPPRILFPESRDLAGLQRVSRAQIDDLVLENNMLIDNDEQMQTIAAIVTMPPGSVPFVVFGPPGTGKTVTIVEAIFQILKRNPEARILACAQGNKAADLIAERLADLGPAQLFRLNAMSRKYRELSESVVLDFSLVNDNQVFAIPELSVLKSFRVVVATCVSAGVPYGLGVELGWFSHIFIDEAGQGMEPEVMVPIKTMADARTNVILAGDMKQLDPVVRSSYARELGLKTSFLERLISRPTHDLSTSRGLTIMKLLKHWRSHPGIINFANREFYNNELQPSGDPVVTHRMLRSETLVSKKFPVVFHSVTGRDEQEEGSPSYFNIDEAFLVRKYCEQLVTDRKVPIKPHEIGIISPYSGQCGKIRQLLGRSDCKLEGLKVGPVEEFQGAERVAVIISTVRSRSRNLLHDLRHDLGFVGDGRRLNVAITRARSLLIVIGDPNILGLDPTWRQFLQYVHVNGGWRGRPANFDAYASEEEYASASRNEADREAQEMIERIRSMIVDKQVADGWEVPEPDGLDVDDGEAYMDRPHVEGD</sequence>
<evidence type="ECO:0000256" key="4">
    <source>
        <dbReference type="ARBA" id="ARBA00022490"/>
    </source>
</evidence>
<dbReference type="InterPro" id="IPR041677">
    <property type="entry name" value="DNA2/NAM7_AAA_11"/>
</dbReference>
<feature type="compositionally biased region" description="Pro residues" evidence="11">
    <location>
        <begin position="17"/>
        <end position="29"/>
    </location>
</feature>
<dbReference type="GO" id="GO:0003723">
    <property type="term" value="F:RNA binding"/>
    <property type="evidence" value="ECO:0007669"/>
    <property type="project" value="InterPro"/>
</dbReference>
<comment type="similarity">
    <text evidence="2">Belongs to the DNA2/NAM7 helicase family. SDE3 subfamily.</text>
</comment>
<comment type="subcellular location">
    <subcellularLocation>
        <location evidence="1">Cytoplasm</location>
    </subcellularLocation>
</comment>
<dbReference type="GO" id="GO:0005737">
    <property type="term" value="C:cytoplasm"/>
    <property type="evidence" value="ECO:0007669"/>
    <property type="project" value="UniProtKB-SubCell"/>
</dbReference>
<dbReference type="InterPro" id="IPR049080">
    <property type="entry name" value="MOV-10-like_beta-barrel"/>
</dbReference>
<dbReference type="Pfam" id="PF21634">
    <property type="entry name" value="MOV-10_beta-barrel"/>
    <property type="match status" value="1"/>
</dbReference>
<dbReference type="GO" id="GO:0016787">
    <property type="term" value="F:hydrolase activity"/>
    <property type="evidence" value="ECO:0007669"/>
    <property type="project" value="UniProtKB-KW"/>
</dbReference>
<dbReference type="CDD" id="cd18038">
    <property type="entry name" value="DEXXQc_Helz-like"/>
    <property type="match status" value="1"/>
</dbReference>
<feature type="domain" description="DNA2/NAM7 helicase helicase" evidence="12">
    <location>
        <begin position="494"/>
        <end position="563"/>
    </location>
</feature>
<evidence type="ECO:0000256" key="8">
    <source>
        <dbReference type="ARBA" id="ARBA00022840"/>
    </source>
</evidence>
<dbReference type="EMBL" id="KZ110605">
    <property type="protein sequence ID" value="OSX58286.1"/>
    <property type="molecule type" value="Genomic_DNA"/>
</dbReference>
<evidence type="ECO:0000259" key="13">
    <source>
        <dbReference type="Pfam" id="PF13087"/>
    </source>
</evidence>
<evidence type="ECO:0000256" key="1">
    <source>
        <dbReference type="ARBA" id="ARBA00004496"/>
    </source>
</evidence>
<dbReference type="InterPro" id="IPR026122">
    <property type="entry name" value="MOV-10/SDE3_DEXXQ/H-box"/>
</dbReference>
<protein>
    <recommendedName>
        <fullName evidence="3">RNA helicase</fullName>
        <ecNumber evidence="3">3.6.4.13</ecNumber>
    </recommendedName>
</protein>
<dbReference type="InterPro" id="IPR027417">
    <property type="entry name" value="P-loop_NTPase"/>
</dbReference>
<dbReference type="InterPro" id="IPR041679">
    <property type="entry name" value="DNA2/NAM7-like_C"/>
</dbReference>
<dbReference type="Proteomes" id="UP000194127">
    <property type="component" value="Unassembled WGS sequence"/>
</dbReference>
<dbReference type="GO" id="GO:0032574">
    <property type="term" value="F:5'-3' RNA helicase activity"/>
    <property type="evidence" value="ECO:0007669"/>
    <property type="project" value="InterPro"/>
</dbReference>
<evidence type="ECO:0000313" key="15">
    <source>
        <dbReference type="EMBL" id="OSX58286.1"/>
    </source>
</evidence>
<dbReference type="PANTHER" id="PTHR45418">
    <property type="entry name" value="CANCER/TESTIS ANTIGEN 55"/>
    <property type="match status" value="1"/>
</dbReference>
<feature type="compositionally biased region" description="Basic and acidic residues" evidence="11">
    <location>
        <begin position="983"/>
        <end position="992"/>
    </location>
</feature>
<evidence type="ECO:0000256" key="6">
    <source>
        <dbReference type="ARBA" id="ARBA00022801"/>
    </source>
</evidence>
<keyword evidence="4" id="KW-0963">Cytoplasm</keyword>
<comment type="catalytic activity">
    <reaction evidence="10">
        <text>ATP + H2O = ADP + phosphate + H(+)</text>
        <dbReference type="Rhea" id="RHEA:13065"/>
        <dbReference type="ChEBI" id="CHEBI:15377"/>
        <dbReference type="ChEBI" id="CHEBI:15378"/>
        <dbReference type="ChEBI" id="CHEBI:30616"/>
        <dbReference type="ChEBI" id="CHEBI:43474"/>
        <dbReference type="ChEBI" id="CHEBI:456216"/>
        <dbReference type="EC" id="3.6.4.13"/>
    </reaction>
</comment>
<dbReference type="Pfam" id="PF13086">
    <property type="entry name" value="AAA_11"/>
    <property type="match status" value="2"/>
</dbReference>
<organism evidence="15 16">
    <name type="scientific">Postia placenta MAD-698-R-SB12</name>
    <dbReference type="NCBI Taxonomy" id="670580"/>
    <lineage>
        <taxon>Eukaryota</taxon>
        <taxon>Fungi</taxon>
        <taxon>Dikarya</taxon>
        <taxon>Basidiomycota</taxon>
        <taxon>Agaricomycotina</taxon>
        <taxon>Agaricomycetes</taxon>
        <taxon>Polyporales</taxon>
        <taxon>Adustoporiaceae</taxon>
        <taxon>Rhodonia</taxon>
    </lineage>
</organism>
<evidence type="ECO:0000256" key="5">
    <source>
        <dbReference type="ARBA" id="ARBA00022741"/>
    </source>
</evidence>
<dbReference type="GeneID" id="36326252"/>
<feature type="region of interest" description="Disordered" evidence="11">
    <location>
        <begin position="7"/>
        <end position="41"/>
    </location>
</feature>
<dbReference type="PANTHER" id="PTHR45418:SF1">
    <property type="entry name" value="CANCER_TESTIS ANTIGEN 55"/>
    <property type="match status" value="1"/>
</dbReference>
<evidence type="ECO:0000256" key="9">
    <source>
        <dbReference type="ARBA" id="ARBA00023158"/>
    </source>
</evidence>
<name>A0A1X6MQ07_9APHY</name>
<keyword evidence="6" id="KW-0378">Hydrolase</keyword>
<feature type="region of interest" description="Disordered" evidence="11">
    <location>
        <begin position="967"/>
        <end position="992"/>
    </location>
</feature>
<keyword evidence="8" id="KW-0067">ATP-binding</keyword>
<reference evidence="15 16" key="1">
    <citation type="submission" date="2017-04" db="EMBL/GenBank/DDBJ databases">
        <title>Genome Sequence of the Model Brown-Rot Fungus Postia placenta SB12.</title>
        <authorList>
            <consortium name="DOE Joint Genome Institute"/>
            <person name="Gaskell J."/>
            <person name="Kersten P."/>
            <person name="Larrondo L.F."/>
            <person name="Canessa P."/>
            <person name="Martinez D."/>
            <person name="Hibbett D."/>
            <person name="Schmoll M."/>
            <person name="Kubicek C.P."/>
            <person name="Martinez A.T."/>
            <person name="Yadav J."/>
            <person name="Master E."/>
            <person name="Magnuson J.K."/>
            <person name="James T."/>
            <person name="Yaver D."/>
            <person name="Berka R."/>
            <person name="Labutti K."/>
            <person name="Lipzen A."/>
            <person name="Aerts A."/>
            <person name="Barry K."/>
            <person name="Henrissat B."/>
            <person name="Blanchette R."/>
            <person name="Grigoriev I."/>
            <person name="Cullen D."/>
        </authorList>
    </citation>
    <scope>NUCLEOTIDE SEQUENCE [LARGE SCALE GENOMIC DNA]</scope>
    <source>
        <strain evidence="15 16">MAD-698-R-SB12</strain>
    </source>
</reference>
<keyword evidence="16" id="KW-1185">Reference proteome</keyword>
<dbReference type="GO" id="GO:0005524">
    <property type="term" value="F:ATP binding"/>
    <property type="evidence" value="ECO:0007669"/>
    <property type="project" value="UniProtKB-KW"/>
</dbReference>